<keyword evidence="1 4" id="KW-0812">Transmembrane</keyword>
<feature type="transmembrane region" description="Helical" evidence="4">
    <location>
        <begin position="295"/>
        <end position="319"/>
    </location>
</feature>
<reference evidence="5 6" key="1">
    <citation type="submission" date="2019-01" db="EMBL/GenBank/DDBJ databases">
        <title>Vibrio BEI176 sp. nov, a marine bacterium isolated from China: eastern marignal seas.</title>
        <authorList>
            <person name="Li B."/>
        </authorList>
    </citation>
    <scope>NUCLEOTIDE SEQUENCE [LARGE SCALE GENOMIC DNA]</scope>
    <source>
        <strain evidence="5 6">BEI176</strain>
    </source>
</reference>
<feature type="transmembrane region" description="Helical" evidence="4">
    <location>
        <begin position="90"/>
        <end position="113"/>
    </location>
</feature>
<evidence type="ECO:0000313" key="6">
    <source>
        <dbReference type="Proteomes" id="UP000297753"/>
    </source>
</evidence>
<keyword evidence="3 4" id="KW-0472">Membrane</keyword>
<feature type="transmembrane region" description="Helical" evidence="4">
    <location>
        <begin position="267"/>
        <end position="289"/>
    </location>
</feature>
<dbReference type="Pfam" id="PF07690">
    <property type="entry name" value="MFS_1"/>
    <property type="match status" value="1"/>
</dbReference>
<dbReference type="EMBL" id="SATR01000045">
    <property type="protein sequence ID" value="TFH89788.1"/>
    <property type="molecule type" value="Genomic_DNA"/>
</dbReference>
<evidence type="ECO:0000256" key="4">
    <source>
        <dbReference type="SAM" id="Phobius"/>
    </source>
</evidence>
<feature type="transmembrane region" description="Helical" evidence="4">
    <location>
        <begin position="37"/>
        <end position="55"/>
    </location>
</feature>
<sequence length="396" mass="43406">MNIVNKIIVISCVFYFPMWSSKTIHPIYWEELGKLDYFSYSYAAMAFIGSLAFIYPKVLASIGGKASLIAGFVFYAAGLMLRAYPLSTFLSVGSGILAGVGACLIGLCIKALINNIEGDTQQKAILWSNNSYTICQGVGILFSGWIVYLFAFVTAEPYLYASLIFAVLALTGIFSYKLFGQGNSDELGKHSDVDYMKFFSNNRSITLVVVASFFGIGVIQGFLLPLIPIFMNERGVEIQTISTILAASTVCGLLVQNLYAKIFAKEYAKYGLITICAIITILLAVFLSTLKGEDVVLTITIFGFLFMTLRSLVSFLIGVIEYQMVSKTDTIVLIGIIQSAFLSGDIIGGLLLPYVKNSDYLLDNSMVIPSVYFVLILLLSACVKKEYSISLVQNKK</sequence>
<feature type="transmembrane region" description="Helical" evidence="4">
    <location>
        <begin position="7"/>
        <end position="25"/>
    </location>
</feature>
<evidence type="ECO:0000256" key="3">
    <source>
        <dbReference type="ARBA" id="ARBA00023136"/>
    </source>
</evidence>
<feature type="transmembrane region" description="Helical" evidence="4">
    <location>
        <begin position="236"/>
        <end position="255"/>
    </location>
</feature>
<evidence type="ECO:0000256" key="1">
    <source>
        <dbReference type="ARBA" id="ARBA00022692"/>
    </source>
</evidence>
<name>A0A4Y8WBL1_9VIBR</name>
<dbReference type="InterPro" id="IPR011701">
    <property type="entry name" value="MFS"/>
</dbReference>
<evidence type="ECO:0000256" key="2">
    <source>
        <dbReference type="ARBA" id="ARBA00022989"/>
    </source>
</evidence>
<dbReference type="RefSeq" id="WP_134837112.1">
    <property type="nucleotide sequence ID" value="NZ_SATR01000045.1"/>
</dbReference>
<dbReference type="Proteomes" id="UP000297753">
    <property type="component" value="Unassembled WGS sequence"/>
</dbReference>
<protein>
    <submittedName>
        <fullName evidence="5">MFS transporter</fullName>
    </submittedName>
</protein>
<feature type="transmembrane region" description="Helical" evidence="4">
    <location>
        <begin position="205"/>
        <end position="230"/>
    </location>
</feature>
<proteinExistence type="predicted"/>
<dbReference type="Gene3D" id="1.20.1250.20">
    <property type="entry name" value="MFS general substrate transporter like domains"/>
    <property type="match status" value="1"/>
</dbReference>
<accession>A0A4Y8WBL1</accession>
<feature type="transmembrane region" description="Helical" evidence="4">
    <location>
        <begin position="331"/>
        <end position="354"/>
    </location>
</feature>
<evidence type="ECO:0000313" key="5">
    <source>
        <dbReference type="EMBL" id="TFH89788.1"/>
    </source>
</evidence>
<gene>
    <name evidence="5" type="ORF">ELS82_20445</name>
</gene>
<feature type="transmembrane region" description="Helical" evidence="4">
    <location>
        <begin position="366"/>
        <end position="383"/>
    </location>
</feature>
<feature type="transmembrane region" description="Helical" evidence="4">
    <location>
        <begin position="134"/>
        <end position="153"/>
    </location>
</feature>
<dbReference type="SUPFAM" id="SSF103473">
    <property type="entry name" value="MFS general substrate transporter"/>
    <property type="match status" value="1"/>
</dbReference>
<feature type="transmembrane region" description="Helical" evidence="4">
    <location>
        <begin position="159"/>
        <end position="179"/>
    </location>
</feature>
<dbReference type="AlphaFoldDB" id="A0A4Y8WBL1"/>
<keyword evidence="6" id="KW-1185">Reference proteome</keyword>
<organism evidence="5 6">
    <name type="scientific">Vibrio ouci</name>
    <dbReference type="NCBI Taxonomy" id="2499078"/>
    <lineage>
        <taxon>Bacteria</taxon>
        <taxon>Pseudomonadati</taxon>
        <taxon>Pseudomonadota</taxon>
        <taxon>Gammaproteobacteria</taxon>
        <taxon>Vibrionales</taxon>
        <taxon>Vibrionaceae</taxon>
        <taxon>Vibrio</taxon>
    </lineage>
</organism>
<feature type="transmembrane region" description="Helical" evidence="4">
    <location>
        <begin position="67"/>
        <end position="84"/>
    </location>
</feature>
<dbReference type="InterPro" id="IPR036259">
    <property type="entry name" value="MFS_trans_sf"/>
</dbReference>
<dbReference type="GO" id="GO:0022857">
    <property type="term" value="F:transmembrane transporter activity"/>
    <property type="evidence" value="ECO:0007669"/>
    <property type="project" value="InterPro"/>
</dbReference>
<comment type="caution">
    <text evidence="5">The sequence shown here is derived from an EMBL/GenBank/DDBJ whole genome shotgun (WGS) entry which is preliminary data.</text>
</comment>
<keyword evidence="2 4" id="KW-1133">Transmembrane helix</keyword>
<dbReference type="OrthoDB" id="6452825at2"/>